<reference evidence="2 3" key="1">
    <citation type="submission" date="2022-10" db="EMBL/GenBank/DDBJ databases">
        <title>The complete genomes of actinobacterial strains from the NBC collection.</title>
        <authorList>
            <person name="Joergensen T.S."/>
            <person name="Alvarez Arevalo M."/>
            <person name="Sterndorff E.B."/>
            <person name="Faurdal D."/>
            <person name="Vuksanovic O."/>
            <person name="Mourched A.-S."/>
            <person name="Charusanti P."/>
            <person name="Shaw S."/>
            <person name="Blin K."/>
            <person name="Weber T."/>
        </authorList>
    </citation>
    <scope>NUCLEOTIDE SEQUENCE [LARGE SCALE GENOMIC DNA]</scope>
    <source>
        <strain evidence="2 3">NBC_00123</strain>
    </source>
</reference>
<sequence length="126" mass="11762">MPPDGSGRPATAGLFGAAPGTADAPDAVPETDPTGRTGNGSAELARSPGRVPAGPEGDPPGRADAVPAGPSGETCRVPDGPGSGGPVRTAGAGDTGAGPEPVDGPVVAPPTAAADCPGRVPEDPDG</sequence>
<evidence type="ECO:0000313" key="3">
    <source>
        <dbReference type="Proteomes" id="UP001622594"/>
    </source>
</evidence>
<dbReference type="Proteomes" id="UP001622594">
    <property type="component" value="Chromosome"/>
</dbReference>
<evidence type="ECO:0000256" key="1">
    <source>
        <dbReference type="SAM" id="MobiDB-lite"/>
    </source>
</evidence>
<dbReference type="EMBL" id="CP108188">
    <property type="protein sequence ID" value="WTR72290.1"/>
    <property type="molecule type" value="Genomic_DNA"/>
</dbReference>
<gene>
    <name evidence="2" type="ORF">OG814_24930</name>
</gene>
<evidence type="ECO:0000313" key="2">
    <source>
        <dbReference type="EMBL" id="WTR72290.1"/>
    </source>
</evidence>
<dbReference type="RefSeq" id="WP_406335612.1">
    <property type="nucleotide sequence ID" value="NZ_CP108188.1"/>
</dbReference>
<accession>A0ABZ1LE42</accession>
<protein>
    <submittedName>
        <fullName evidence="2">Uncharacterized protein</fullName>
    </submittedName>
</protein>
<name>A0ABZ1LE42_9ACTN</name>
<proteinExistence type="predicted"/>
<organism evidence="2 3">
    <name type="scientific">Streptomyces zaomyceticus</name>
    <dbReference type="NCBI Taxonomy" id="68286"/>
    <lineage>
        <taxon>Bacteria</taxon>
        <taxon>Bacillati</taxon>
        <taxon>Actinomycetota</taxon>
        <taxon>Actinomycetes</taxon>
        <taxon>Kitasatosporales</taxon>
        <taxon>Streptomycetaceae</taxon>
        <taxon>Streptomyces</taxon>
    </lineage>
</organism>
<feature type="region of interest" description="Disordered" evidence="1">
    <location>
        <begin position="1"/>
        <end position="126"/>
    </location>
</feature>
<keyword evidence="3" id="KW-1185">Reference proteome</keyword>
<feature type="compositionally biased region" description="Low complexity" evidence="1">
    <location>
        <begin position="16"/>
        <end position="27"/>
    </location>
</feature>